<dbReference type="InterPro" id="IPR005467">
    <property type="entry name" value="His_kinase_dom"/>
</dbReference>
<evidence type="ECO:0000256" key="8">
    <source>
        <dbReference type="ARBA" id="ARBA00022777"/>
    </source>
</evidence>
<feature type="transmembrane region" description="Helical" evidence="13">
    <location>
        <begin position="60"/>
        <end position="77"/>
    </location>
</feature>
<dbReference type="InterPro" id="IPR038318">
    <property type="entry name" value="KdpD_sf"/>
</dbReference>
<feature type="domain" description="Histidine kinase" evidence="14">
    <location>
        <begin position="151"/>
        <end position="349"/>
    </location>
</feature>
<evidence type="ECO:0000256" key="9">
    <source>
        <dbReference type="ARBA" id="ARBA00022840"/>
    </source>
</evidence>
<evidence type="ECO:0000259" key="14">
    <source>
        <dbReference type="PROSITE" id="PS50109"/>
    </source>
</evidence>
<dbReference type="EMBL" id="BNAO01000005">
    <property type="protein sequence ID" value="GHG71427.1"/>
    <property type="molecule type" value="Genomic_DNA"/>
</dbReference>
<evidence type="ECO:0000256" key="10">
    <source>
        <dbReference type="ARBA" id="ARBA00022989"/>
    </source>
</evidence>
<dbReference type="EC" id="2.7.13.3" evidence="3"/>
<comment type="catalytic activity">
    <reaction evidence="1">
        <text>ATP + protein L-histidine = ADP + protein N-phospho-L-histidine.</text>
        <dbReference type="EC" id="2.7.13.3"/>
    </reaction>
</comment>
<comment type="subcellular location">
    <subcellularLocation>
        <location evidence="2">Membrane</location>
        <topology evidence="2">Multi-pass membrane protein</topology>
    </subcellularLocation>
</comment>
<dbReference type="Pfam" id="PF02518">
    <property type="entry name" value="HATPase_c"/>
    <property type="match status" value="1"/>
</dbReference>
<evidence type="ECO:0000256" key="13">
    <source>
        <dbReference type="SAM" id="Phobius"/>
    </source>
</evidence>
<dbReference type="Gene3D" id="1.10.287.130">
    <property type="match status" value="1"/>
</dbReference>
<dbReference type="RefSeq" id="WP_189433125.1">
    <property type="nucleotide sequence ID" value="NZ_BNAO01000005.1"/>
</dbReference>
<dbReference type="InterPro" id="IPR025201">
    <property type="entry name" value="KdpD_TM"/>
</dbReference>
<feature type="transmembrane region" description="Helical" evidence="13">
    <location>
        <begin position="12"/>
        <end position="30"/>
    </location>
</feature>
<reference evidence="16" key="1">
    <citation type="journal article" date="2019" name="Int. J. Syst. Evol. Microbiol.">
        <title>The Global Catalogue of Microorganisms (GCM) 10K type strain sequencing project: providing services to taxonomists for standard genome sequencing and annotation.</title>
        <authorList>
            <consortium name="The Broad Institute Genomics Platform"/>
            <consortium name="The Broad Institute Genome Sequencing Center for Infectious Disease"/>
            <person name="Wu L."/>
            <person name="Ma J."/>
        </authorList>
    </citation>
    <scope>NUCLEOTIDE SEQUENCE [LARGE SCALE GENOMIC DNA]</scope>
    <source>
        <strain evidence="16">CGMCC 1.7003</strain>
    </source>
</reference>
<dbReference type="Pfam" id="PF00512">
    <property type="entry name" value="HisKA"/>
    <property type="match status" value="1"/>
</dbReference>
<proteinExistence type="predicted"/>
<name>A0ABQ3KYY6_9ALTE</name>
<dbReference type="PANTHER" id="PTHR45569:SF1">
    <property type="entry name" value="SENSOR PROTEIN KDPD"/>
    <property type="match status" value="1"/>
</dbReference>
<keyword evidence="8" id="KW-0418">Kinase</keyword>
<evidence type="ECO:0000256" key="5">
    <source>
        <dbReference type="ARBA" id="ARBA00022679"/>
    </source>
</evidence>
<keyword evidence="11" id="KW-0902">Two-component regulatory system</keyword>
<feature type="transmembrane region" description="Helical" evidence="13">
    <location>
        <begin position="36"/>
        <end position="53"/>
    </location>
</feature>
<dbReference type="SUPFAM" id="SSF55874">
    <property type="entry name" value="ATPase domain of HSP90 chaperone/DNA topoisomerase II/histidine kinase"/>
    <property type="match status" value="1"/>
</dbReference>
<organism evidence="15 16">
    <name type="scientific">Alishewanella longhuensis</name>
    <dbReference type="NCBI Taxonomy" id="1091037"/>
    <lineage>
        <taxon>Bacteria</taxon>
        <taxon>Pseudomonadati</taxon>
        <taxon>Pseudomonadota</taxon>
        <taxon>Gammaproteobacteria</taxon>
        <taxon>Alteromonadales</taxon>
        <taxon>Alteromonadaceae</taxon>
        <taxon>Alishewanella</taxon>
    </lineage>
</organism>
<gene>
    <name evidence="15" type="ORF">GCM10010919_22680</name>
</gene>
<keyword evidence="12 13" id="KW-0472">Membrane</keyword>
<evidence type="ECO:0000256" key="2">
    <source>
        <dbReference type="ARBA" id="ARBA00004141"/>
    </source>
</evidence>
<keyword evidence="10 13" id="KW-1133">Transmembrane helix</keyword>
<dbReference type="InterPro" id="IPR036890">
    <property type="entry name" value="HATPase_C_sf"/>
</dbReference>
<protein>
    <recommendedName>
        <fullName evidence="3">histidine kinase</fullName>
        <ecNumber evidence="3">2.7.13.3</ecNumber>
    </recommendedName>
</protein>
<dbReference type="SUPFAM" id="SSF47384">
    <property type="entry name" value="Homodimeric domain of signal transducing histidine kinase"/>
    <property type="match status" value="1"/>
</dbReference>
<keyword evidence="4" id="KW-0597">Phosphoprotein</keyword>
<dbReference type="InterPro" id="IPR003661">
    <property type="entry name" value="HisK_dim/P_dom"/>
</dbReference>
<dbReference type="InterPro" id="IPR003594">
    <property type="entry name" value="HATPase_dom"/>
</dbReference>
<dbReference type="Gene3D" id="3.30.565.10">
    <property type="entry name" value="Histidine kinase-like ATPase, C-terminal domain"/>
    <property type="match status" value="1"/>
</dbReference>
<dbReference type="PROSITE" id="PS50109">
    <property type="entry name" value="HIS_KIN"/>
    <property type="match status" value="1"/>
</dbReference>
<evidence type="ECO:0000256" key="3">
    <source>
        <dbReference type="ARBA" id="ARBA00012438"/>
    </source>
</evidence>
<evidence type="ECO:0000256" key="11">
    <source>
        <dbReference type="ARBA" id="ARBA00023012"/>
    </source>
</evidence>
<dbReference type="CDD" id="cd00082">
    <property type="entry name" value="HisKA"/>
    <property type="match status" value="1"/>
</dbReference>
<dbReference type="InterPro" id="IPR052023">
    <property type="entry name" value="Histidine_kinase_KdpD"/>
</dbReference>
<dbReference type="Proteomes" id="UP000659697">
    <property type="component" value="Unassembled WGS sequence"/>
</dbReference>
<dbReference type="Pfam" id="PF13493">
    <property type="entry name" value="DUF4118"/>
    <property type="match status" value="1"/>
</dbReference>
<dbReference type="Gene3D" id="1.20.120.620">
    <property type="entry name" value="Backbone structure of the membrane domain of e. Coli histidine kinase receptor kdpd"/>
    <property type="match status" value="1"/>
</dbReference>
<evidence type="ECO:0000256" key="4">
    <source>
        <dbReference type="ARBA" id="ARBA00022553"/>
    </source>
</evidence>
<evidence type="ECO:0000313" key="15">
    <source>
        <dbReference type="EMBL" id="GHG71427.1"/>
    </source>
</evidence>
<keyword evidence="7" id="KW-0547">Nucleotide-binding</keyword>
<keyword evidence="5" id="KW-0808">Transferase</keyword>
<accession>A0ABQ3KYY6</accession>
<evidence type="ECO:0000256" key="6">
    <source>
        <dbReference type="ARBA" id="ARBA00022692"/>
    </source>
</evidence>
<evidence type="ECO:0000313" key="16">
    <source>
        <dbReference type="Proteomes" id="UP000659697"/>
    </source>
</evidence>
<sequence>MLPMIKFDGKRLRWILPTLVAPVLFVLVLLPARDWLTPSDVAMLQLLWVTFVAQKEGQRAAVICTLISVLLFDWFFVEPYYTLYIHQVDYLTTFAVMLLLGIFIARLSGRLRLQLARTHKHFRQRQHLLNSSRQARFTAELEHSRAMMLRSISHDLRTPLATIMGASSLLADRSLTLSAEDIHQQAGNIYQQSQLLNEHFTKVMELSRVQQMQGELAWQSATPGEVVSGAIARRAALLSQHPWLMQLPVRLSCSGDLTLLEIALSNMLENALRHGTEPIEIRYFQQQGQQVLQVVNAIQTKRKMASDAGTGLGIPICQAVMQLHRGQFTLQQPASGPQVIASLCWPLTNNKEQHG</sequence>
<keyword evidence="6 13" id="KW-0812">Transmembrane</keyword>
<evidence type="ECO:0000256" key="7">
    <source>
        <dbReference type="ARBA" id="ARBA00022741"/>
    </source>
</evidence>
<feature type="transmembrane region" description="Helical" evidence="13">
    <location>
        <begin position="83"/>
        <end position="105"/>
    </location>
</feature>
<keyword evidence="16" id="KW-1185">Reference proteome</keyword>
<comment type="caution">
    <text evidence="15">The sequence shown here is derived from an EMBL/GenBank/DDBJ whole genome shotgun (WGS) entry which is preliminary data.</text>
</comment>
<dbReference type="SMART" id="SM00388">
    <property type="entry name" value="HisKA"/>
    <property type="match status" value="1"/>
</dbReference>
<evidence type="ECO:0000256" key="1">
    <source>
        <dbReference type="ARBA" id="ARBA00000085"/>
    </source>
</evidence>
<dbReference type="PANTHER" id="PTHR45569">
    <property type="entry name" value="SENSOR PROTEIN KDPD"/>
    <property type="match status" value="1"/>
</dbReference>
<keyword evidence="9" id="KW-0067">ATP-binding</keyword>
<evidence type="ECO:0000256" key="12">
    <source>
        <dbReference type="ARBA" id="ARBA00023136"/>
    </source>
</evidence>
<dbReference type="InterPro" id="IPR036097">
    <property type="entry name" value="HisK_dim/P_sf"/>
</dbReference>